<dbReference type="PANTHER" id="PTHR40660">
    <property type="entry name" value="5'-PHOSPHATE OXIDASE PUTATIVE DOMAIN-CONTAINING PROTEIN-RELATED"/>
    <property type="match status" value="1"/>
</dbReference>
<gene>
    <name evidence="2" type="ORF">A3843_11275</name>
</gene>
<name>A0A1U7JGL8_9HYPH</name>
<reference evidence="2 3" key="1">
    <citation type="submission" date="2016-03" db="EMBL/GenBank/DDBJ databases">
        <title>Genome sequence of Nesiotobacter sp. nov., a moderately halophilic alphaproteobacterium isolated from the Yellow Sea, China.</title>
        <authorList>
            <person name="Zhang G."/>
            <person name="Zhang R."/>
        </authorList>
    </citation>
    <scope>NUCLEOTIDE SEQUENCE [LARGE SCALE GENOMIC DNA]</scope>
    <source>
        <strain evidence="2 3">WB1-6</strain>
    </source>
</reference>
<dbReference type="Proteomes" id="UP000185783">
    <property type="component" value="Unassembled WGS sequence"/>
</dbReference>
<keyword evidence="3" id="KW-1185">Reference proteome</keyword>
<dbReference type="RefSeq" id="WP_028483130.1">
    <property type="nucleotide sequence ID" value="NZ_LVVZ01000016.1"/>
</dbReference>
<feature type="domain" description="Pyridoxamine 5'-phosphate oxidase N-terminal" evidence="1">
    <location>
        <begin position="5"/>
        <end position="115"/>
    </location>
</feature>
<evidence type="ECO:0000259" key="1">
    <source>
        <dbReference type="Pfam" id="PF01243"/>
    </source>
</evidence>
<proteinExistence type="predicted"/>
<dbReference type="SUPFAM" id="SSF50475">
    <property type="entry name" value="FMN-binding split barrel"/>
    <property type="match status" value="1"/>
</dbReference>
<dbReference type="EMBL" id="LVVZ01000016">
    <property type="protein sequence ID" value="OKL43890.1"/>
    <property type="molecule type" value="Genomic_DNA"/>
</dbReference>
<evidence type="ECO:0000313" key="3">
    <source>
        <dbReference type="Proteomes" id="UP000185783"/>
    </source>
</evidence>
<dbReference type="PANTHER" id="PTHR40660:SF1">
    <property type="entry name" value="5'-PHOSPHATE OXIDASE PUTATIVE DOMAIN-CONTAINING PROTEIN-RELATED"/>
    <property type="match status" value="1"/>
</dbReference>
<comment type="caution">
    <text evidence="2">The sequence shown here is derived from an EMBL/GenBank/DDBJ whole genome shotgun (WGS) entry which is preliminary data.</text>
</comment>
<protein>
    <recommendedName>
        <fullName evidence="1">Pyridoxamine 5'-phosphate oxidase N-terminal domain-containing protein</fullName>
    </recommendedName>
</protein>
<organism evidence="2 3">
    <name type="scientific">Pseudovibrio exalbescens</name>
    <dbReference type="NCBI Taxonomy" id="197461"/>
    <lineage>
        <taxon>Bacteria</taxon>
        <taxon>Pseudomonadati</taxon>
        <taxon>Pseudomonadota</taxon>
        <taxon>Alphaproteobacteria</taxon>
        <taxon>Hyphomicrobiales</taxon>
        <taxon>Stappiaceae</taxon>
        <taxon>Pseudovibrio</taxon>
    </lineage>
</organism>
<sequence length="156" mass="17550">MHLNDAVRLDIDRAVLCWLATVDPDGYPSVSPKELFCAYDNQSIIIADVASRGTMRNLTTYPKACVSFVDIFRQKGFKIMGQATLISESDENFKTMARPLVERAGGAYPVRGVIQISAEKIQRIWAPSFHLFPEMSEAERMADAYRTYGVRPIERG</sequence>
<dbReference type="Gene3D" id="2.30.110.10">
    <property type="entry name" value="Electron Transport, Fmn-binding Protein, Chain A"/>
    <property type="match status" value="1"/>
</dbReference>
<dbReference type="InterPro" id="IPR012349">
    <property type="entry name" value="Split_barrel_FMN-bd"/>
</dbReference>
<dbReference type="Pfam" id="PF01243">
    <property type="entry name" value="PNPOx_N"/>
    <property type="match status" value="1"/>
</dbReference>
<dbReference type="STRING" id="197461.A3843_11275"/>
<accession>A0A1U7JGL8</accession>
<dbReference type="AlphaFoldDB" id="A0A1U7JGL8"/>
<evidence type="ECO:0000313" key="2">
    <source>
        <dbReference type="EMBL" id="OKL43890.1"/>
    </source>
</evidence>
<dbReference type="InterPro" id="IPR011576">
    <property type="entry name" value="Pyridox_Oxase_N"/>
</dbReference>